<accession>A0A392NM11</accession>
<keyword evidence="3" id="KW-1185">Reference proteome</keyword>
<dbReference type="AlphaFoldDB" id="A0A392NM11"/>
<feature type="non-terminal residue" evidence="2">
    <location>
        <position position="53"/>
    </location>
</feature>
<proteinExistence type="predicted"/>
<dbReference type="Proteomes" id="UP000265520">
    <property type="component" value="Unassembled WGS sequence"/>
</dbReference>
<dbReference type="EMBL" id="LXQA010040484">
    <property type="protein sequence ID" value="MCH99504.1"/>
    <property type="molecule type" value="Genomic_DNA"/>
</dbReference>
<protein>
    <submittedName>
        <fullName evidence="2">Uncharacterized protein</fullName>
    </submittedName>
</protein>
<reference evidence="2 3" key="1">
    <citation type="journal article" date="2018" name="Front. Plant Sci.">
        <title>Red Clover (Trifolium pratense) and Zigzag Clover (T. medium) - A Picture of Genomic Similarities and Differences.</title>
        <authorList>
            <person name="Dluhosova J."/>
            <person name="Istvanek J."/>
            <person name="Nedelnik J."/>
            <person name="Repkova J."/>
        </authorList>
    </citation>
    <scope>NUCLEOTIDE SEQUENCE [LARGE SCALE GENOMIC DNA]</scope>
    <source>
        <strain evidence="3">cv. 10/8</strain>
        <tissue evidence="2">Leaf</tissue>
    </source>
</reference>
<keyword evidence="1" id="KW-1133">Transmembrane helix</keyword>
<feature type="transmembrane region" description="Helical" evidence="1">
    <location>
        <begin position="12"/>
        <end position="35"/>
    </location>
</feature>
<sequence length="53" mass="5730">MIHRKNMKGQDLSGVYCAILIVSRSIVPAGLFHVLESEIVGVSVATSHKHDGK</sequence>
<evidence type="ECO:0000256" key="1">
    <source>
        <dbReference type="SAM" id="Phobius"/>
    </source>
</evidence>
<organism evidence="2 3">
    <name type="scientific">Trifolium medium</name>
    <dbReference type="NCBI Taxonomy" id="97028"/>
    <lineage>
        <taxon>Eukaryota</taxon>
        <taxon>Viridiplantae</taxon>
        <taxon>Streptophyta</taxon>
        <taxon>Embryophyta</taxon>
        <taxon>Tracheophyta</taxon>
        <taxon>Spermatophyta</taxon>
        <taxon>Magnoliopsida</taxon>
        <taxon>eudicotyledons</taxon>
        <taxon>Gunneridae</taxon>
        <taxon>Pentapetalae</taxon>
        <taxon>rosids</taxon>
        <taxon>fabids</taxon>
        <taxon>Fabales</taxon>
        <taxon>Fabaceae</taxon>
        <taxon>Papilionoideae</taxon>
        <taxon>50 kb inversion clade</taxon>
        <taxon>NPAAA clade</taxon>
        <taxon>Hologalegina</taxon>
        <taxon>IRL clade</taxon>
        <taxon>Trifolieae</taxon>
        <taxon>Trifolium</taxon>
    </lineage>
</organism>
<keyword evidence="1" id="KW-0812">Transmembrane</keyword>
<comment type="caution">
    <text evidence="2">The sequence shown here is derived from an EMBL/GenBank/DDBJ whole genome shotgun (WGS) entry which is preliminary data.</text>
</comment>
<evidence type="ECO:0000313" key="2">
    <source>
        <dbReference type="EMBL" id="MCH99504.1"/>
    </source>
</evidence>
<evidence type="ECO:0000313" key="3">
    <source>
        <dbReference type="Proteomes" id="UP000265520"/>
    </source>
</evidence>
<keyword evidence="1" id="KW-0472">Membrane</keyword>
<name>A0A392NM11_9FABA</name>